<dbReference type="InterPro" id="IPR041147">
    <property type="entry name" value="GH38_C"/>
</dbReference>
<dbReference type="InterPro" id="IPR011682">
    <property type="entry name" value="Glyco_hydro_38_C"/>
</dbReference>
<evidence type="ECO:0000256" key="4">
    <source>
        <dbReference type="ARBA" id="ARBA00023295"/>
    </source>
</evidence>
<evidence type="ECO:0000313" key="6">
    <source>
        <dbReference type="EMBL" id="MBB5514166.1"/>
    </source>
</evidence>
<dbReference type="EMBL" id="JACIJS010000001">
    <property type="protein sequence ID" value="MBB5514166.1"/>
    <property type="molecule type" value="Genomic_DNA"/>
</dbReference>
<dbReference type="InterPro" id="IPR011330">
    <property type="entry name" value="Glyco_hydro/deAcase_b/a-brl"/>
</dbReference>
<proteinExistence type="inferred from homology"/>
<dbReference type="SUPFAM" id="SSF88713">
    <property type="entry name" value="Glycoside hydrolase/deacetylase"/>
    <property type="match status" value="1"/>
</dbReference>
<evidence type="ECO:0000259" key="5">
    <source>
        <dbReference type="SMART" id="SM00872"/>
    </source>
</evidence>
<dbReference type="InterPro" id="IPR028995">
    <property type="entry name" value="Glyco_hydro_57/38_cen_sf"/>
</dbReference>
<dbReference type="Pfam" id="PF17677">
    <property type="entry name" value="Glyco_hydro38C2"/>
    <property type="match status" value="1"/>
</dbReference>
<gene>
    <name evidence="6" type="ORF">FHS89_000164</name>
</gene>
<keyword evidence="7" id="KW-1185">Reference proteome</keyword>
<dbReference type="Pfam" id="PF09261">
    <property type="entry name" value="Alpha-mann_mid"/>
    <property type="match status" value="1"/>
</dbReference>
<keyword evidence="4 6" id="KW-0326">Glycosidase</keyword>
<evidence type="ECO:0000313" key="7">
    <source>
        <dbReference type="Proteomes" id="UP000553766"/>
    </source>
</evidence>
<dbReference type="Proteomes" id="UP000553766">
    <property type="component" value="Unassembled WGS sequence"/>
</dbReference>
<dbReference type="GO" id="GO:0004559">
    <property type="term" value="F:alpha-mannosidase activity"/>
    <property type="evidence" value="ECO:0007669"/>
    <property type="project" value="UniProtKB-EC"/>
</dbReference>
<accession>A0A840WWT3</accession>
<dbReference type="Gene3D" id="1.20.1270.50">
    <property type="entry name" value="Glycoside hydrolase family 38, central domain"/>
    <property type="match status" value="1"/>
</dbReference>
<feature type="domain" description="Glycoside hydrolase family 38 central" evidence="5">
    <location>
        <begin position="522"/>
        <end position="596"/>
    </location>
</feature>
<dbReference type="GO" id="GO:0006013">
    <property type="term" value="P:mannose metabolic process"/>
    <property type="evidence" value="ECO:0007669"/>
    <property type="project" value="InterPro"/>
</dbReference>
<dbReference type="GO" id="GO:0046872">
    <property type="term" value="F:metal ion binding"/>
    <property type="evidence" value="ECO:0007669"/>
    <property type="project" value="UniProtKB-KW"/>
</dbReference>
<dbReference type="InterPro" id="IPR000602">
    <property type="entry name" value="Glyco_hydro_38_N"/>
</dbReference>
<dbReference type="Gene3D" id="2.70.98.30">
    <property type="entry name" value="Golgi alpha-mannosidase II, domain 4"/>
    <property type="match status" value="1"/>
</dbReference>
<dbReference type="FunFam" id="2.70.98.30:FF:000001">
    <property type="entry name" value="alpha-mannosidase 2C1 isoform X2"/>
    <property type="match status" value="1"/>
</dbReference>
<evidence type="ECO:0000256" key="3">
    <source>
        <dbReference type="ARBA" id="ARBA00022801"/>
    </source>
</evidence>
<dbReference type="CDD" id="cd10789">
    <property type="entry name" value="GH38N_AMII_ER_cytosolic"/>
    <property type="match status" value="1"/>
</dbReference>
<dbReference type="GO" id="GO:0030246">
    <property type="term" value="F:carbohydrate binding"/>
    <property type="evidence" value="ECO:0007669"/>
    <property type="project" value="InterPro"/>
</dbReference>
<keyword evidence="2" id="KW-0479">Metal-binding</keyword>
<dbReference type="PANTHER" id="PTHR46017">
    <property type="entry name" value="ALPHA-MANNOSIDASE 2C1"/>
    <property type="match status" value="1"/>
</dbReference>
<dbReference type="SUPFAM" id="SSF74650">
    <property type="entry name" value="Galactose mutarotase-like"/>
    <property type="match status" value="1"/>
</dbReference>
<dbReference type="InterPro" id="IPR027291">
    <property type="entry name" value="Glyco_hydro_38_N_sf"/>
</dbReference>
<dbReference type="InterPro" id="IPR015341">
    <property type="entry name" value="Glyco_hydro_38_cen"/>
</dbReference>
<dbReference type="SMART" id="SM00872">
    <property type="entry name" value="Alpha-mann_mid"/>
    <property type="match status" value="1"/>
</dbReference>
<dbReference type="GO" id="GO:0009313">
    <property type="term" value="P:oligosaccharide catabolic process"/>
    <property type="evidence" value="ECO:0007669"/>
    <property type="project" value="TreeGrafter"/>
</dbReference>
<dbReference type="InterPro" id="IPR037094">
    <property type="entry name" value="Glyco_hydro_38_cen_sf"/>
</dbReference>
<dbReference type="Pfam" id="PF01074">
    <property type="entry name" value="Glyco_hydro_38N"/>
    <property type="match status" value="1"/>
</dbReference>
<dbReference type="Gene3D" id="2.60.40.2220">
    <property type="match status" value="1"/>
</dbReference>
<comment type="caution">
    <text evidence="6">The sequence shown here is derived from an EMBL/GenBank/DDBJ whole genome shotgun (WGS) entry which is preliminary data.</text>
</comment>
<reference evidence="6 7" key="1">
    <citation type="submission" date="2020-08" db="EMBL/GenBank/DDBJ databases">
        <title>Genomic Encyclopedia of Type Strains, Phase IV (KMG-IV): sequencing the most valuable type-strain genomes for metagenomic binning, comparative biology and taxonomic classification.</title>
        <authorList>
            <person name="Goeker M."/>
        </authorList>
    </citation>
    <scope>NUCLEOTIDE SEQUENCE [LARGE SCALE GENOMIC DNA]</scope>
    <source>
        <strain evidence="6 7">DSM 103377</strain>
    </source>
</reference>
<dbReference type="InterPro" id="IPR011013">
    <property type="entry name" value="Gal_mutarotase_sf_dom"/>
</dbReference>
<protein>
    <submittedName>
        <fullName evidence="6">Alpha-mannosidase</fullName>
        <ecNumber evidence="6">3.2.1.24</ecNumber>
    </submittedName>
</protein>
<dbReference type="RefSeq" id="WP_184007495.1">
    <property type="nucleotide sequence ID" value="NZ_JACIJS010000001.1"/>
</dbReference>
<dbReference type="EC" id="3.2.1.24" evidence="6"/>
<dbReference type="Pfam" id="PF07748">
    <property type="entry name" value="Glyco_hydro_38C"/>
    <property type="match status" value="1"/>
</dbReference>
<name>A0A840WWT3_9RHOB</name>
<dbReference type="Gene3D" id="3.20.110.10">
    <property type="entry name" value="Glycoside hydrolase 38, N terminal domain"/>
    <property type="match status" value="1"/>
</dbReference>
<dbReference type="SUPFAM" id="SSF88688">
    <property type="entry name" value="Families 57/38 glycoside transferase middle domain"/>
    <property type="match status" value="1"/>
</dbReference>
<comment type="similarity">
    <text evidence="1">Belongs to the glycosyl hydrolase 38 family.</text>
</comment>
<keyword evidence="3 6" id="KW-0378">Hydrolase</keyword>
<organism evidence="6 7">
    <name type="scientific">Rubricella aquisinus</name>
    <dbReference type="NCBI Taxonomy" id="2028108"/>
    <lineage>
        <taxon>Bacteria</taxon>
        <taxon>Pseudomonadati</taxon>
        <taxon>Pseudomonadota</taxon>
        <taxon>Alphaproteobacteria</taxon>
        <taxon>Rhodobacterales</taxon>
        <taxon>Paracoccaceae</taxon>
        <taxon>Rubricella</taxon>
    </lineage>
</organism>
<dbReference type="PANTHER" id="PTHR46017:SF1">
    <property type="entry name" value="ALPHA-MANNOSIDASE 2C1"/>
    <property type="match status" value="1"/>
</dbReference>
<evidence type="ECO:0000256" key="1">
    <source>
        <dbReference type="ARBA" id="ARBA00009792"/>
    </source>
</evidence>
<evidence type="ECO:0000256" key="2">
    <source>
        <dbReference type="ARBA" id="ARBA00022723"/>
    </source>
</evidence>
<sequence length="1015" mass="113693">MTHDRRFTTQKIGKRIKLVERMIFRDRLPFAPFRITRLTSAEAEPPLGADASGWEVIPWDSYWGGQNLNYLMVSEITIPRGWTSGKIALHLPMGEAGDIFTHPESLLYIDGVPYASADRYHHTIYLPQDLADGHPHRIELHGWTGLSGWPPDPTDQSKLFMKPCAVVSIDLATRDFLSRAEVALDVARKLSDDRPEKHRILNALDAAFLQLDTRDPLGDAFYRSIPRAAEALEVGLARAGQPMDVTLHAIGHAHMDIAYLWPISQIRRKNARTYSNVLRLMERFPDYTFSHSQPQLYDYTAQDYPEIFDGIRARVAEGRWEVMGGMWVECDTNIPGGEALVRQLLLGRRYFRDTFGEVETPVLWLPDTFGLSWCLPQLIKQAGLKWMLTNKASWNQYNQIPASTTMWQGIDGTEVLTHSLTTPRSVQHLPFPTNYKSDLSGEEVIGTWQSSTVKERISDLPICYGYGDGGGGPTGQLIRRAEAWQGMPGVPKLEFSTVRAFFEAIEGEAPHLATWADEMYLEGHRGVLTSQGWIKRANRKAEIAAHDAEFLAARAGGAVARDALTEAWKLICLNQFHDILPGTSITEVFDDARKDYARIDALLAEVHPLNGGTALANTIPFAKTRTVTLPHDTMVDGVTQNAEDGILIQQTLPPYSVSDPAPETPQAGLSIAQDATGTVMENALIRLEFSADADLIRIYDKTAQREVLKPGEAGNRLQVFEDRPISWDAWDIDAFFEDRGEVITGLTRCEIVESGPLRVALRIERSYRNSRVAQVIRLTPHSKRIDFVTEVDWHETHLLLKVAFPVQVFSPNATYEIQWGSIERPTHRNTLWDYAKFEVPAHRWADLSEEGYGVALLNDCKYGYDIREDVMRLSLIKSATMPDPVADQGRHVFTYALLPHEGCWRGDVLAEAYELNMPPRLIGGTGDGRALVAALEPNVVVETVKPAEDGDGLIVRLFEAHRRRGPVTIRFADAPRSVQPVNLLEEDAGAPLPSDGPDVTLPLTPFQIVSLRVRF</sequence>
<dbReference type="AlphaFoldDB" id="A0A840WWT3"/>